<accession>A0ACC3DXP8</accession>
<dbReference type="EMBL" id="JAWDJW010000121">
    <property type="protein sequence ID" value="KAK3081587.1"/>
    <property type="molecule type" value="Genomic_DNA"/>
</dbReference>
<keyword evidence="2" id="KW-1185">Reference proteome</keyword>
<name>A0ACC3DXP8_9PEZI</name>
<reference evidence="1" key="1">
    <citation type="submission" date="2024-09" db="EMBL/GenBank/DDBJ databases">
        <title>Black Yeasts Isolated from many extreme environments.</title>
        <authorList>
            <person name="Coleine C."/>
            <person name="Stajich J.E."/>
            <person name="Selbmann L."/>
        </authorList>
    </citation>
    <scope>NUCLEOTIDE SEQUENCE</scope>
    <source>
        <strain evidence="1">CCFEE 5737</strain>
    </source>
</reference>
<sequence>MPPPSSLPSNLNQGNQWNAFNNQQQQGPPHSPALANTGGRSTPIHPSLWGISTEAYDLDSNNVSIMPPPSFGANGMYDNSGFGNGMNYGSNIGDDGSNGNFMGSDWLALPLDPLLNSYGADVNQTTYGPDVGGLDMLDLLLSGGSGSGFN</sequence>
<evidence type="ECO:0000313" key="2">
    <source>
        <dbReference type="Proteomes" id="UP001186974"/>
    </source>
</evidence>
<comment type="caution">
    <text evidence="1">The sequence shown here is derived from an EMBL/GenBank/DDBJ whole genome shotgun (WGS) entry which is preliminary data.</text>
</comment>
<protein>
    <submittedName>
        <fullName evidence="1">Uncharacterized protein</fullName>
    </submittedName>
</protein>
<gene>
    <name evidence="1" type="ORF">LTS18_005106</name>
</gene>
<organism evidence="1 2">
    <name type="scientific">Coniosporium uncinatum</name>
    <dbReference type="NCBI Taxonomy" id="93489"/>
    <lineage>
        <taxon>Eukaryota</taxon>
        <taxon>Fungi</taxon>
        <taxon>Dikarya</taxon>
        <taxon>Ascomycota</taxon>
        <taxon>Pezizomycotina</taxon>
        <taxon>Dothideomycetes</taxon>
        <taxon>Dothideomycetes incertae sedis</taxon>
        <taxon>Coniosporium</taxon>
    </lineage>
</organism>
<evidence type="ECO:0000313" key="1">
    <source>
        <dbReference type="EMBL" id="KAK3081587.1"/>
    </source>
</evidence>
<dbReference type="Proteomes" id="UP001186974">
    <property type="component" value="Unassembled WGS sequence"/>
</dbReference>
<proteinExistence type="predicted"/>